<name>A0A319DQZ1_9EURO</name>
<gene>
    <name evidence="1" type="ORF">BO71DRAFT_251203</name>
</gene>
<evidence type="ECO:0000313" key="2">
    <source>
        <dbReference type="Proteomes" id="UP000247810"/>
    </source>
</evidence>
<dbReference type="Proteomes" id="UP000247810">
    <property type="component" value="Unassembled WGS sequence"/>
</dbReference>
<organism evidence="1 2">
    <name type="scientific">Aspergillus ellipticus CBS 707.79</name>
    <dbReference type="NCBI Taxonomy" id="1448320"/>
    <lineage>
        <taxon>Eukaryota</taxon>
        <taxon>Fungi</taxon>
        <taxon>Dikarya</taxon>
        <taxon>Ascomycota</taxon>
        <taxon>Pezizomycotina</taxon>
        <taxon>Eurotiomycetes</taxon>
        <taxon>Eurotiomycetidae</taxon>
        <taxon>Eurotiales</taxon>
        <taxon>Aspergillaceae</taxon>
        <taxon>Aspergillus</taxon>
        <taxon>Aspergillus subgen. Circumdati</taxon>
    </lineage>
</organism>
<reference evidence="1 2" key="1">
    <citation type="submission" date="2018-02" db="EMBL/GenBank/DDBJ databases">
        <title>The genomes of Aspergillus section Nigri reveals drivers in fungal speciation.</title>
        <authorList>
            <consortium name="DOE Joint Genome Institute"/>
            <person name="Vesth T.C."/>
            <person name="Nybo J."/>
            <person name="Theobald S."/>
            <person name="Brandl J."/>
            <person name="Frisvad J.C."/>
            <person name="Nielsen K.F."/>
            <person name="Lyhne E.K."/>
            <person name="Kogle M.E."/>
            <person name="Kuo A."/>
            <person name="Riley R."/>
            <person name="Clum A."/>
            <person name="Nolan M."/>
            <person name="Lipzen A."/>
            <person name="Salamov A."/>
            <person name="Henrissat B."/>
            <person name="Wiebenga A."/>
            <person name="De vries R.P."/>
            <person name="Grigoriev I.V."/>
            <person name="Mortensen U.H."/>
            <person name="Andersen M.R."/>
            <person name="Baker S.E."/>
        </authorList>
    </citation>
    <scope>NUCLEOTIDE SEQUENCE [LARGE SCALE GENOMIC DNA]</scope>
    <source>
        <strain evidence="1 2">CBS 707.79</strain>
    </source>
</reference>
<evidence type="ECO:0000313" key="1">
    <source>
        <dbReference type="EMBL" id="PYH93713.1"/>
    </source>
</evidence>
<protein>
    <submittedName>
        <fullName evidence="1">Uncharacterized protein</fullName>
    </submittedName>
</protein>
<dbReference type="OrthoDB" id="4207238at2759"/>
<dbReference type="EMBL" id="KZ825887">
    <property type="protein sequence ID" value="PYH93713.1"/>
    <property type="molecule type" value="Genomic_DNA"/>
</dbReference>
<dbReference type="VEuPathDB" id="FungiDB:BO71DRAFT_251203"/>
<sequence>MHSRKAFQCLIAVASSLKPQDLKRFMSDNKLPVLKDKWLRNLAVPNVHVGIHFPLFTTEYGPLMNCNVLSGEQKHRIYKAWADRASPRNLMTYLFRMDRIRQSLRLGFSGAWDYSFSIQVQSISKLCQLCPWLLNHHILPNECDSIIEDKFLRCFH</sequence>
<keyword evidence="2" id="KW-1185">Reference proteome</keyword>
<dbReference type="AlphaFoldDB" id="A0A319DQZ1"/>
<proteinExistence type="predicted"/>
<accession>A0A319DQZ1</accession>